<keyword evidence="4" id="KW-1185">Reference proteome</keyword>
<feature type="compositionally biased region" description="Acidic residues" evidence="1">
    <location>
        <begin position="82"/>
        <end position="91"/>
    </location>
</feature>
<protein>
    <submittedName>
        <fullName evidence="3">Uncharacterized protein</fullName>
    </submittedName>
</protein>
<feature type="compositionally biased region" description="Basic and acidic residues" evidence="1">
    <location>
        <begin position="138"/>
        <end position="152"/>
    </location>
</feature>
<accession>A0ABQ8FHB1</accession>
<organism evidence="3 4">
    <name type="scientific">Batrachochytrium salamandrivorans</name>
    <dbReference type="NCBI Taxonomy" id="1357716"/>
    <lineage>
        <taxon>Eukaryota</taxon>
        <taxon>Fungi</taxon>
        <taxon>Fungi incertae sedis</taxon>
        <taxon>Chytridiomycota</taxon>
        <taxon>Chytridiomycota incertae sedis</taxon>
        <taxon>Chytridiomycetes</taxon>
        <taxon>Rhizophydiales</taxon>
        <taxon>Rhizophydiales incertae sedis</taxon>
        <taxon>Batrachochytrium</taxon>
    </lineage>
</organism>
<feature type="compositionally biased region" description="Low complexity" evidence="1">
    <location>
        <begin position="127"/>
        <end position="137"/>
    </location>
</feature>
<keyword evidence="2" id="KW-0732">Signal</keyword>
<feature type="signal peptide" evidence="2">
    <location>
        <begin position="1"/>
        <end position="20"/>
    </location>
</feature>
<feature type="compositionally biased region" description="Acidic residues" evidence="1">
    <location>
        <begin position="50"/>
        <end position="59"/>
    </location>
</feature>
<proteinExistence type="predicted"/>
<feature type="region of interest" description="Disordered" evidence="1">
    <location>
        <begin position="38"/>
        <end position="171"/>
    </location>
</feature>
<feature type="compositionally biased region" description="Low complexity" evidence="1">
    <location>
        <begin position="98"/>
        <end position="108"/>
    </location>
</feature>
<feature type="compositionally biased region" description="Acidic residues" evidence="1">
    <location>
        <begin position="112"/>
        <end position="122"/>
    </location>
</feature>
<evidence type="ECO:0000256" key="1">
    <source>
        <dbReference type="SAM" id="MobiDB-lite"/>
    </source>
</evidence>
<evidence type="ECO:0000313" key="4">
    <source>
        <dbReference type="Proteomes" id="UP001648503"/>
    </source>
</evidence>
<sequence length="171" mass="18316">MKFILTSTFICLVLALHATSLPITASVPQMYLLEKRSLEKANPGTGGSTGDDDDDDQADDPPQKAGAKGAKPDPSPQKTEDDGTDDEPEEEEPKKTTPPKSKSPSSQKAGDDDGDGEPEEEEEPKKATPSKTTTASKVPEETKEPSWRERLKQNAIEAGQGIKGGFKTMFG</sequence>
<name>A0ABQ8FHB1_9FUNG</name>
<comment type="caution">
    <text evidence="3">The sequence shown here is derived from an EMBL/GenBank/DDBJ whole genome shotgun (WGS) entry which is preliminary data.</text>
</comment>
<evidence type="ECO:0000256" key="2">
    <source>
        <dbReference type="SAM" id="SignalP"/>
    </source>
</evidence>
<evidence type="ECO:0000313" key="3">
    <source>
        <dbReference type="EMBL" id="KAH6598276.1"/>
    </source>
</evidence>
<dbReference type="Proteomes" id="UP001648503">
    <property type="component" value="Unassembled WGS sequence"/>
</dbReference>
<gene>
    <name evidence="3" type="ORF">BASA50_003890</name>
</gene>
<reference evidence="3 4" key="1">
    <citation type="submission" date="2021-02" db="EMBL/GenBank/DDBJ databases">
        <title>Variation within the Batrachochytrium salamandrivorans European outbreak.</title>
        <authorList>
            <person name="Kelly M."/>
            <person name="Pasmans F."/>
            <person name="Shea T.P."/>
            <person name="Munoz J.F."/>
            <person name="Carranza S."/>
            <person name="Cuomo C.A."/>
            <person name="Martel A."/>
        </authorList>
    </citation>
    <scope>NUCLEOTIDE SEQUENCE [LARGE SCALE GENOMIC DNA]</scope>
    <source>
        <strain evidence="3 4">AMFP18/2</strain>
    </source>
</reference>
<feature type="chain" id="PRO_5046385905" evidence="2">
    <location>
        <begin position="21"/>
        <end position="171"/>
    </location>
</feature>
<dbReference type="EMBL" id="JAFCIX010000114">
    <property type="protein sequence ID" value="KAH6598276.1"/>
    <property type="molecule type" value="Genomic_DNA"/>
</dbReference>